<accession>A0A2W5F8D6</accession>
<dbReference type="Proteomes" id="UP000249645">
    <property type="component" value="Unassembled WGS sequence"/>
</dbReference>
<comment type="caution">
    <text evidence="1">The sequence shown here is derived from an EMBL/GenBank/DDBJ whole genome shotgun (WGS) entry which is preliminary data.</text>
</comment>
<gene>
    <name evidence="1" type="ORF">DI598_01110</name>
</gene>
<protein>
    <recommendedName>
        <fullName evidence="3">YkuD domain-containing protein</fullName>
    </recommendedName>
</protein>
<proteinExistence type="predicted"/>
<organism evidence="1 2">
    <name type="scientific">Pseudopedobacter saltans</name>
    <dbReference type="NCBI Taxonomy" id="151895"/>
    <lineage>
        <taxon>Bacteria</taxon>
        <taxon>Pseudomonadati</taxon>
        <taxon>Bacteroidota</taxon>
        <taxon>Sphingobacteriia</taxon>
        <taxon>Sphingobacteriales</taxon>
        <taxon>Sphingobacteriaceae</taxon>
        <taxon>Pseudopedobacter</taxon>
    </lineage>
</organism>
<evidence type="ECO:0000313" key="2">
    <source>
        <dbReference type="Proteomes" id="UP000249645"/>
    </source>
</evidence>
<name>A0A2W5F8D6_9SPHI</name>
<dbReference type="EMBL" id="QFOI01000008">
    <property type="protein sequence ID" value="PZP52275.1"/>
    <property type="molecule type" value="Genomic_DNA"/>
</dbReference>
<evidence type="ECO:0000313" key="1">
    <source>
        <dbReference type="EMBL" id="PZP52275.1"/>
    </source>
</evidence>
<reference evidence="1 2" key="1">
    <citation type="submission" date="2017-11" db="EMBL/GenBank/DDBJ databases">
        <title>Infants hospitalized years apart are colonized by the same room-sourced microbial strains.</title>
        <authorList>
            <person name="Brooks B."/>
            <person name="Olm M.R."/>
            <person name="Firek B.A."/>
            <person name="Baker R."/>
            <person name="Thomas B.C."/>
            <person name="Morowitz M.J."/>
            <person name="Banfield J.F."/>
        </authorList>
    </citation>
    <scope>NUCLEOTIDE SEQUENCE [LARGE SCALE GENOMIC DNA]</scope>
    <source>
        <strain evidence="1">S2_009_000_R2_76</strain>
    </source>
</reference>
<sequence>MSIQIIKYDAYDAHGGPKIRYKAPDGYWADPTDRGRYLIGKIEKHVSPQKYFYSSIPWGSPLILINGILNVKIHGKWIPITTVNSEWKKLSNSDAIKLVKEANESFRTDNLNIDFRYVPDKWIFNDFGHISVKYFKDSNGNGHQDKNEIEKSDFIHTTPQDEIETYRAKRNKNVPQINLSQSHGCIHVKPNDIDAMIAKGYLAKGNVVQVHGYNEKKIPQFINIKKRISLYEAHFFPGLLKMVIYKAPVK</sequence>
<evidence type="ECO:0008006" key="3">
    <source>
        <dbReference type="Google" id="ProtNLM"/>
    </source>
</evidence>
<dbReference type="AlphaFoldDB" id="A0A2W5F8D6"/>